<dbReference type="Proteomes" id="UP000005087">
    <property type="component" value="Plasmid pSACGL01"/>
</dbReference>
<reference evidence="2" key="2">
    <citation type="submission" date="2012-01" db="EMBL/GenBank/DDBJ databases">
        <title>Noncontiguous Finished sequence of chromosome of Saccharomonospora glauca K62.</title>
        <authorList>
            <consortium name="US DOE Joint Genome Institute"/>
            <person name="Lucas S."/>
            <person name="Han J."/>
            <person name="Lapidus A."/>
            <person name="Cheng J.-F."/>
            <person name="Goodwin L."/>
            <person name="Pitluck S."/>
            <person name="Peters L."/>
            <person name="Mikhailova N."/>
            <person name="Held B."/>
            <person name="Detter J.C."/>
            <person name="Han C."/>
            <person name="Tapia R."/>
            <person name="Land M."/>
            <person name="Hauser L."/>
            <person name="Kyrpides N."/>
            <person name="Ivanova N."/>
            <person name="Pagani I."/>
            <person name="Brambilla E.-M."/>
            <person name="Klenk H.-P."/>
            <person name="Woyke T."/>
        </authorList>
    </citation>
    <scope>NUCLEOTIDE SEQUENCE [LARGE SCALE GENOMIC DNA]</scope>
    <source>
        <strain evidence="2">K62</strain>
        <plasmid evidence="2">pSACGL01</plasmid>
    </source>
</reference>
<dbReference type="HOGENOM" id="CLU_142063_0_0_11"/>
<sequence length="114" mass="12232">MHHSIRRAAVLAIAWLAGQAGHHIGDYLVQRDCDAQRKQQHTGEGRRALANHAVSYGITQAVTRALAYRVAGLRVPARAQLAAAVVETIAHAAIDDGRLLRRFAHGTGKGGFHG</sequence>
<evidence type="ECO:0000313" key="1">
    <source>
        <dbReference type="EMBL" id="EIF01223.1"/>
    </source>
</evidence>
<dbReference type="EMBL" id="CM001485">
    <property type="protein sequence ID" value="EIF01223.1"/>
    <property type="molecule type" value="Genomic_DNA"/>
</dbReference>
<evidence type="ECO:0000313" key="2">
    <source>
        <dbReference type="Proteomes" id="UP000005087"/>
    </source>
</evidence>
<dbReference type="OrthoDB" id="3688985at2"/>
<accession>I1D8E8</accession>
<gene>
    <name evidence="1" type="ORF">SacglDRAFT_00009</name>
</gene>
<reference evidence="1 2" key="1">
    <citation type="submission" date="2011-09" db="EMBL/GenBank/DDBJ databases">
        <authorList>
            <consortium name="US DOE Joint Genome Institute (JGI-PGF)"/>
            <person name="Lucas S."/>
            <person name="Han J."/>
            <person name="Lapidus A."/>
            <person name="Cheng J.-F."/>
            <person name="Goodwin L."/>
            <person name="Pitluck S."/>
            <person name="Peters L."/>
            <person name="Land M.L."/>
            <person name="Hauser L."/>
            <person name="Brambilla E."/>
            <person name="Klenk H.-P."/>
            <person name="Woyke T.J."/>
        </authorList>
    </citation>
    <scope>NUCLEOTIDE SEQUENCE [LARGE SCALE GENOMIC DNA]</scope>
    <source>
        <strain evidence="1 2">K62</strain>
        <plasmid evidence="1 2">pSACGL01</plasmid>
    </source>
</reference>
<keyword evidence="2" id="KW-1185">Reference proteome</keyword>
<organism evidence="1 2">
    <name type="scientific">Saccharomonospora glauca K62</name>
    <dbReference type="NCBI Taxonomy" id="928724"/>
    <lineage>
        <taxon>Bacteria</taxon>
        <taxon>Bacillati</taxon>
        <taxon>Actinomycetota</taxon>
        <taxon>Actinomycetes</taxon>
        <taxon>Pseudonocardiales</taxon>
        <taxon>Pseudonocardiaceae</taxon>
        <taxon>Saccharomonospora</taxon>
    </lineage>
</organism>
<geneLocation type="plasmid" evidence="1 2">
    <name>pSACGL01</name>
</geneLocation>
<proteinExistence type="predicted"/>
<keyword evidence="1" id="KW-0614">Plasmid</keyword>
<dbReference type="RefSeq" id="WP_005467141.1">
    <property type="nucleotide sequence ID" value="NZ_CM001485.1"/>
</dbReference>
<name>I1D8E8_9PSEU</name>
<dbReference type="AlphaFoldDB" id="I1D8E8"/>
<protein>
    <submittedName>
        <fullName evidence="1">Uncharacterized protein</fullName>
    </submittedName>
</protein>